<dbReference type="InterPro" id="IPR000209">
    <property type="entry name" value="Peptidase_S8/S53_dom"/>
</dbReference>
<dbReference type="SUPFAM" id="SSF46997">
    <property type="entry name" value="Bacterial immunoglobulin/albumin-binding domains"/>
    <property type="match status" value="2"/>
</dbReference>
<comment type="caution">
    <text evidence="19">The sequence shown here is derived from an EMBL/GenBank/DDBJ whole genome shotgun (WGS) entry which is preliminary data.</text>
</comment>
<dbReference type="InterPro" id="IPR050131">
    <property type="entry name" value="Peptidase_S8_subtilisin-like"/>
</dbReference>
<dbReference type="RefSeq" id="WP_146566290.1">
    <property type="nucleotide sequence ID" value="NZ_VOHL01000001.1"/>
</dbReference>
<dbReference type="PROSITE" id="PS51892">
    <property type="entry name" value="SUBTILASE"/>
    <property type="match status" value="1"/>
</dbReference>
<dbReference type="Pfam" id="PF06280">
    <property type="entry name" value="fn3_5"/>
    <property type="match status" value="1"/>
</dbReference>
<dbReference type="Gene3D" id="2.60.40.1710">
    <property type="entry name" value="Subtilisin-like superfamily"/>
    <property type="match status" value="1"/>
</dbReference>
<evidence type="ECO:0000256" key="4">
    <source>
        <dbReference type="ARBA" id="ARBA00022670"/>
    </source>
</evidence>
<dbReference type="InterPro" id="IPR015500">
    <property type="entry name" value="Peptidase_S8_subtilisin-rel"/>
</dbReference>
<dbReference type="Pfam" id="PF04650">
    <property type="entry name" value="YSIRK_signal"/>
    <property type="match status" value="1"/>
</dbReference>
<dbReference type="GO" id="GO:0004252">
    <property type="term" value="F:serine-type endopeptidase activity"/>
    <property type="evidence" value="ECO:0007669"/>
    <property type="project" value="UniProtKB-UniRule"/>
</dbReference>
<dbReference type="InterPro" id="IPR036852">
    <property type="entry name" value="Peptidase_S8/S53_dom_sf"/>
</dbReference>
<dbReference type="Pfam" id="PF02225">
    <property type="entry name" value="PA"/>
    <property type="match status" value="1"/>
</dbReference>
<feature type="active site" description="Charge relay system" evidence="9 10">
    <location>
        <position position="175"/>
    </location>
</feature>
<keyword evidence="20" id="KW-1185">Reference proteome</keyword>
<feature type="signal peptide" evidence="14">
    <location>
        <begin position="1"/>
        <end position="34"/>
    </location>
</feature>
<dbReference type="Gene3D" id="2.60.40.10">
    <property type="entry name" value="Immunoglobulins"/>
    <property type="match status" value="1"/>
</dbReference>
<evidence type="ECO:0000256" key="7">
    <source>
        <dbReference type="ARBA" id="ARBA00022801"/>
    </source>
</evidence>
<dbReference type="PROSITE" id="PS00137">
    <property type="entry name" value="SUBTILASE_HIS"/>
    <property type="match status" value="1"/>
</dbReference>
<keyword evidence="12" id="KW-0175">Coiled coil</keyword>
<keyword evidence="4 10" id="KW-0645">Protease</keyword>
<keyword evidence="7 10" id="KW-0378">Hydrolase</keyword>
<evidence type="ECO:0000256" key="12">
    <source>
        <dbReference type="SAM" id="Coils"/>
    </source>
</evidence>
<feature type="compositionally biased region" description="Basic and acidic residues" evidence="13">
    <location>
        <begin position="1504"/>
        <end position="1520"/>
    </location>
</feature>
<accession>A0A5C5SDQ7</accession>
<evidence type="ECO:0000256" key="1">
    <source>
        <dbReference type="ARBA" id="ARBA00011073"/>
    </source>
</evidence>
<dbReference type="InterPro" id="IPR005877">
    <property type="entry name" value="YSIRK_signal_dom"/>
</dbReference>
<dbReference type="PANTHER" id="PTHR43806">
    <property type="entry name" value="PEPTIDASE S8"/>
    <property type="match status" value="1"/>
</dbReference>
<dbReference type="Proteomes" id="UP000317430">
    <property type="component" value="Unassembled WGS sequence"/>
</dbReference>
<evidence type="ECO:0000259" key="16">
    <source>
        <dbReference type="Pfam" id="PF02225"/>
    </source>
</evidence>
<dbReference type="Pfam" id="PF07554">
    <property type="entry name" value="FIVAR"/>
    <property type="match status" value="3"/>
</dbReference>
<feature type="chain" id="PRO_5022738153" evidence="14">
    <location>
        <begin position="35"/>
        <end position="1626"/>
    </location>
</feature>
<evidence type="ECO:0000256" key="8">
    <source>
        <dbReference type="ARBA" id="ARBA00022825"/>
    </source>
</evidence>
<dbReference type="Gene3D" id="1.20.120.1850">
    <property type="entry name" value="Ebh helix bundles repeating unit (S and A modules)"/>
    <property type="match status" value="1"/>
</dbReference>
<dbReference type="InterPro" id="IPR010435">
    <property type="entry name" value="C5a/SBT2-like_Fn3"/>
</dbReference>
<dbReference type="PROSITE" id="PS00138">
    <property type="entry name" value="SUBTILASE_SER"/>
    <property type="match status" value="1"/>
</dbReference>
<comment type="similarity">
    <text evidence="1 10 11">Belongs to the peptidase S8 family.</text>
</comment>
<keyword evidence="6" id="KW-0677">Repeat</keyword>
<dbReference type="Pfam" id="PF00082">
    <property type="entry name" value="Peptidase_S8"/>
    <property type="match status" value="1"/>
</dbReference>
<dbReference type="NCBIfam" id="TIGR01168">
    <property type="entry name" value="YSIRK_signal"/>
    <property type="match status" value="1"/>
</dbReference>
<dbReference type="InterPro" id="IPR003137">
    <property type="entry name" value="PA_domain"/>
</dbReference>
<evidence type="ECO:0000256" key="9">
    <source>
        <dbReference type="PIRSR" id="PIRSR615500-1"/>
    </source>
</evidence>
<keyword evidence="5 14" id="KW-0732">Signal</keyword>
<dbReference type="Gene3D" id="1.20.5.420">
    <property type="entry name" value="Immunoglobulin FC, subunit C"/>
    <property type="match status" value="2"/>
</dbReference>
<evidence type="ECO:0000256" key="11">
    <source>
        <dbReference type="RuleBase" id="RU003355"/>
    </source>
</evidence>
<evidence type="ECO:0000256" key="3">
    <source>
        <dbReference type="ARBA" id="ARBA00022525"/>
    </source>
</evidence>
<proteinExistence type="inferred from homology"/>
<dbReference type="Gene3D" id="3.50.30.30">
    <property type="match status" value="1"/>
</dbReference>
<feature type="domain" description="PA" evidence="16">
    <location>
        <begin position="432"/>
        <end position="505"/>
    </location>
</feature>
<dbReference type="PANTHER" id="PTHR43806:SF11">
    <property type="entry name" value="CEREVISIN-RELATED"/>
    <property type="match status" value="1"/>
</dbReference>
<evidence type="ECO:0000256" key="13">
    <source>
        <dbReference type="SAM" id="MobiDB-lite"/>
    </source>
</evidence>
<organism evidence="19 20">
    <name type="scientific">Streptococcus cuniculipharyngis</name>
    <dbReference type="NCBI Taxonomy" id="1562651"/>
    <lineage>
        <taxon>Bacteria</taxon>
        <taxon>Bacillati</taxon>
        <taxon>Bacillota</taxon>
        <taxon>Bacilli</taxon>
        <taxon>Lactobacillales</taxon>
        <taxon>Streptococcaceae</taxon>
        <taxon>Streptococcus</taxon>
    </lineage>
</organism>
<dbReference type="InterPro" id="IPR022398">
    <property type="entry name" value="Peptidase_S8_His-AS"/>
</dbReference>
<feature type="domain" description="C5a peptidase/Subtilisin-like protease SBT2-like Fn3-like" evidence="18">
    <location>
        <begin position="654"/>
        <end position="764"/>
    </location>
</feature>
<keyword evidence="8 10" id="KW-0720">Serine protease</keyword>
<dbReference type="EMBL" id="VOHL01000001">
    <property type="protein sequence ID" value="TWS99086.1"/>
    <property type="molecule type" value="Genomic_DNA"/>
</dbReference>
<feature type="coiled-coil region" evidence="12">
    <location>
        <begin position="1380"/>
        <end position="1407"/>
    </location>
</feature>
<feature type="active site" description="Charge relay system" evidence="9 10">
    <location>
        <position position="241"/>
    </location>
</feature>
<dbReference type="InterPro" id="IPR023828">
    <property type="entry name" value="Peptidase_S8_Ser-AS"/>
</dbReference>
<feature type="region of interest" description="Disordered" evidence="13">
    <location>
        <begin position="1467"/>
        <end position="1520"/>
    </location>
</feature>
<dbReference type="CDD" id="cd07475">
    <property type="entry name" value="Peptidases_S8_C5a_Peptidase"/>
    <property type="match status" value="1"/>
</dbReference>
<name>A0A5C5SDQ7_9STRE</name>
<protein>
    <submittedName>
        <fullName evidence="19">S8 family serine peptidase</fullName>
    </submittedName>
</protein>
<feature type="domain" description="YSIRK Gram-positive signal peptide" evidence="17">
    <location>
        <begin position="3"/>
        <end position="27"/>
    </location>
</feature>
<evidence type="ECO:0000259" key="15">
    <source>
        <dbReference type="Pfam" id="PF00082"/>
    </source>
</evidence>
<gene>
    <name evidence="19" type="ORF">FRX57_02460</name>
</gene>
<dbReference type="InterPro" id="IPR034216">
    <property type="entry name" value="C5a_Peptidase"/>
</dbReference>
<dbReference type="PRINTS" id="PR00723">
    <property type="entry name" value="SUBTILISIN"/>
</dbReference>
<dbReference type="SUPFAM" id="SSF52025">
    <property type="entry name" value="PA domain"/>
    <property type="match status" value="1"/>
</dbReference>
<sequence>MIRKETFSLRKYKIGTVSVLLGAVFLLAGQPSVAADDLQPAETTTQLTVSDTTIQEVPLLASQVENQVVLGDKQESTMAVVADESPVLAPSPTPVEEAKLAQVATETSLVQGNTETRRDSETETSAQVVAVGYQAPQAKAEEASPQNIDSNTIVTVPQVWQSGYKGEGQVVAIIDSGLDVDHDALRISDLSKAKYKTKEELEVAKVAAGIDYGQWYNDKVVFGHNYVDVNNKLKEEEKRSHGMHVTGIATGNPSKEVAGELIYGVAPEAQVMFMRVFSDLNQTTNPALYVRAIEDAVKLGADSINLSLGGANGSVVNMDETVTAAIELARKSGVTVVISAGNDGAFGSGHSLPAAENPDYGLVSNPSTARDVISVASYNNTTMANKVLNILGLEDNAELNYGRSSFANPDKSDLKFEEGRIYEYVAAGLGLPTDFDGLDLTGKLALIKRGEITFTEKIANAAAAGAIGVVVYNNRPGEANITMSLEEAGFVVPSLFIPYEFGEALAANAYKIQLNNESVKEANPQAGRLSDFTSWGLSADGELKPDLSAPGGFIYAAINDNDYGSMSGTSMAAPHVAGAAVLVKQHLQTQYPEKTAQEIEALIKHLLMSTAQPHVNQETGAYTSPRQQGAGIMDTAAAISRQLYLTGEEGYSSVTLGNVEDQFSFDLTIHNLSQEDRTLDYVTHLNTDTVADGFITLAPRALAEIPGGRLTVKANQSTTVRITVDASTFREELLGLMKNGYFLEGFVRFTDATDGSDLVSIPYVGFRGAFQNLPVVEEPIYNLLADGKGGFYFEPVADEARVLEEGQHYTGLVTGQTELIYSTDDRSDFKLKALGTFKNEAGRFVLQLDETGKPHLALSPNGDNNQDSLAFRGVFLRNYTNLVASVYAATDLERQNPLWTSKPQAGNKNFYADNPELEKSSLITATEWAGKDQEGSDLPDGKYQYVLTYSSEVPGADQQTMIFDVIVDRQAPVITTATYDDKTFNFRARKALDRGESGIFREQVFYLVADESGQTTLVSLTENGGASVADNKVFVARNTDGSFTLPLDLADLSKFYYTVEDFAGNVTYAKVQDLLSIGNDRGLVTVNMLDKETNQATPVEFSYAVRDQAGNLVTELPRYAGDKQTLMLPFGTYTFDLFLYNKEWATVAGETKVTVTIDEKNSKEAINFYVTVRDKASLLVDVDKQLPVGSSLGLETPEGQLLILPNAKYSKTDYGKFVPLGEYKLVVNLPEGYEFLEDLTVSVLADKANVKTLTLLDKRELLAQLAALLNVEKTPAYYNADLAQQVAYQQALTLAQTTVSSKQTQEEIDTVLAALVTAKDKLQGQPTDRRGLQAEIDQYQSILANYQYYNATKTKQVQYETLVRSAQLVLADEQASQVSVNQALSSLSQAREELDGQETDYRALRDAVGFSSLLKATAAKYKNASETSKVIYDKAVELAQALLATKEATQDMVDQALAQLTEAHAGLDGRDSAHSEQASSSQETEELKEEQASPPDIQLNQESQEPKTEQETSPARKQDQKISLLVSETDYLVSAQPLPTDQSDLMSVTAKAHLSGNGIKSVTLVAPSKTETVSATGKRALSRRVVEQNLPQTAGRQSPHLLVLGLVLTGLTLGQLVISKRRKSNL</sequence>
<evidence type="ECO:0000256" key="2">
    <source>
        <dbReference type="ARBA" id="ARBA00022512"/>
    </source>
</evidence>
<dbReference type="InterPro" id="IPR009063">
    <property type="entry name" value="Ig/albumin-bd_sf"/>
</dbReference>
<evidence type="ECO:0000313" key="20">
    <source>
        <dbReference type="Proteomes" id="UP000317430"/>
    </source>
</evidence>
<feature type="domain" description="Peptidase S8/S53" evidence="15">
    <location>
        <begin position="166"/>
        <end position="630"/>
    </location>
</feature>
<dbReference type="InterPro" id="IPR023827">
    <property type="entry name" value="Peptidase_S8_Asp-AS"/>
</dbReference>
<evidence type="ECO:0000256" key="5">
    <source>
        <dbReference type="ARBA" id="ARBA00022729"/>
    </source>
</evidence>
<feature type="active site" description="Charge relay system" evidence="9 10">
    <location>
        <position position="570"/>
    </location>
</feature>
<dbReference type="SUPFAM" id="SSF52743">
    <property type="entry name" value="Subtilisin-like"/>
    <property type="match status" value="1"/>
</dbReference>
<evidence type="ECO:0000256" key="6">
    <source>
        <dbReference type="ARBA" id="ARBA00022737"/>
    </source>
</evidence>
<dbReference type="CDD" id="cd02133">
    <property type="entry name" value="PA_C5a_like"/>
    <property type="match status" value="1"/>
</dbReference>
<keyword evidence="2" id="KW-0134">Cell wall</keyword>
<reference evidence="19 20" key="1">
    <citation type="submission" date="2019-08" db="EMBL/GenBank/DDBJ databases">
        <authorList>
            <person name="Lei W."/>
        </authorList>
    </citation>
    <scope>NUCLEOTIDE SEQUENCE [LARGE SCALE GENOMIC DNA]</scope>
    <source>
        <strain evidence="19 20">CCUG 66496</strain>
    </source>
</reference>
<dbReference type="InterPro" id="IPR046450">
    <property type="entry name" value="PA_dom_sf"/>
</dbReference>
<dbReference type="PROSITE" id="PS00136">
    <property type="entry name" value="SUBTILASE_ASP"/>
    <property type="match status" value="1"/>
</dbReference>
<dbReference type="InterPro" id="IPR013783">
    <property type="entry name" value="Ig-like_fold"/>
</dbReference>
<dbReference type="Gene3D" id="3.40.50.200">
    <property type="entry name" value="Peptidase S8/S53 domain"/>
    <property type="match status" value="1"/>
</dbReference>
<evidence type="ECO:0000313" key="19">
    <source>
        <dbReference type="EMBL" id="TWS99086.1"/>
    </source>
</evidence>
<dbReference type="GO" id="GO:0006508">
    <property type="term" value="P:proteolysis"/>
    <property type="evidence" value="ECO:0007669"/>
    <property type="project" value="UniProtKB-KW"/>
</dbReference>
<evidence type="ECO:0000256" key="14">
    <source>
        <dbReference type="SAM" id="SignalP"/>
    </source>
</evidence>
<dbReference type="OrthoDB" id="9798386at2"/>
<evidence type="ECO:0000256" key="10">
    <source>
        <dbReference type="PROSITE-ProRule" id="PRU01240"/>
    </source>
</evidence>
<evidence type="ECO:0000259" key="18">
    <source>
        <dbReference type="Pfam" id="PF06280"/>
    </source>
</evidence>
<dbReference type="GO" id="GO:0016020">
    <property type="term" value="C:membrane"/>
    <property type="evidence" value="ECO:0007669"/>
    <property type="project" value="InterPro"/>
</dbReference>
<keyword evidence="3" id="KW-0964">Secreted</keyword>
<evidence type="ECO:0000259" key="17">
    <source>
        <dbReference type="Pfam" id="PF04650"/>
    </source>
</evidence>